<feature type="transmembrane region" description="Helical" evidence="3">
    <location>
        <begin position="53"/>
        <end position="72"/>
    </location>
</feature>
<evidence type="ECO:0000256" key="3">
    <source>
        <dbReference type="SAM" id="Phobius"/>
    </source>
</evidence>
<dbReference type="EMBL" id="JAHSTV010000001">
    <property type="protein sequence ID" value="MBV4462074.1"/>
    <property type="molecule type" value="Genomic_DNA"/>
</dbReference>
<feature type="coiled-coil region" evidence="1">
    <location>
        <begin position="118"/>
        <end position="198"/>
    </location>
</feature>
<keyword evidence="3" id="KW-1133">Transmembrane helix</keyword>
<feature type="region of interest" description="Disordered" evidence="2">
    <location>
        <begin position="1"/>
        <end position="25"/>
    </location>
</feature>
<protein>
    <submittedName>
        <fullName evidence="4">ATPase</fullName>
    </submittedName>
</protein>
<dbReference type="Proteomes" id="UP000886900">
    <property type="component" value="Unassembled WGS sequence"/>
</dbReference>
<proteinExistence type="predicted"/>
<keyword evidence="3" id="KW-0472">Membrane</keyword>
<evidence type="ECO:0000256" key="1">
    <source>
        <dbReference type="SAM" id="Coils"/>
    </source>
</evidence>
<evidence type="ECO:0000256" key="2">
    <source>
        <dbReference type="SAM" id="MobiDB-lite"/>
    </source>
</evidence>
<reference evidence="4" key="1">
    <citation type="submission" date="2021-06" db="EMBL/GenBank/DDBJ databases">
        <title>Updating the genus Pseudomonas: Description of 43 new species and partition of the Pseudomonas putida group.</title>
        <authorList>
            <person name="Girard L."/>
            <person name="Lood C."/>
            <person name="Vandamme P."/>
            <person name="Rokni-Zadeh H."/>
            <person name="Van Noort V."/>
            <person name="Hofte M."/>
            <person name="Lavigne R."/>
            <person name="De Mot R."/>
        </authorList>
    </citation>
    <scope>NUCLEOTIDE SEQUENCE</scope>
    <source>
        <strain evidence="4">SWRI79</strain>
    </source>
</reference>
<keyword evidence="5" id="KW-1185">Reference proteome</keyword>
<keyword evidence="1" id="KW-0175">Coiled coil</keyword>
<keyword evidence="3" id="KW-0812">Transmembrane</keyword>
<accession>A0ABS6PNN1</accession>
<evidence type="ECO:0000313" key="4">
    <source>
        <dbReference type="EMBL" id="MBV4462074.1"/>
    </source>
</evidence>
<dbReference type="RefSeq" id="WP_217854309.1">
    <property type="nucleotide sequence ID" value="NZ_JAHSTV010000001.1"/>
</dbReference>
<gene>
    <name evidence="4" type="ORF">KVG95_01870</name>
</gene>
<sequence>MPMRNDANDDFDDVPSLRADSLDDDDFPTTARTAVHSRTTPVVKVKGPSTGPLWALVGALFFAFAGLAWWSFQQISLMEQQLVATQESFARISEEAAGRLQDISGKVVASQSNVSTGSEALKLQIKQLESKLQDQSKQLESKLQDQSKQQQGVLGQTSDLDKRLAQMTAQATEQQTANAQLQAQVKALSGELAALKNASDDKFDAQFKSLGADIVALKKQGNPSAAIERLEQDMIVLKSQQDNRPAAAAGGTNTAEFDAFRGQVTRNINTLQAQIQNLQQQLRTRSQ</sequence>
<evidence type="ECO:0000313" key="5">
    <source>
        <dbReference type="Proteomes" id="UP000886900"/>
    </source>
</evidence>
<name>A0ABS6PNN1_9PSED</name>
<comment type="caution">
    <text evidence="4">The sequence shown here is derived from an EMBL/GenBank/DDBJ whole genome shotgun (WGS) entry which is preliminary data.</text>
</comment>
<organism evidence="4 5">
    <name type="scientific">Pseudomonas farris</name>
    <dbReference type="NCBI Taxonomy" id="2841207"/>
    <lineage>
        <taxon>Bacteria</taxon>
        <taxon>Pseudomonadati</taxon>
        <taxon>Pseudomonadota</taxon>
        <taxon>Gammaproteobacteria</taxon>
        <taxon>Pseudomonadales</taxon>
        <taxon>Pseudomonadaceae</taxon>
        <taxon>Pseudomonas</taxon>
    </lineage>
</organism>